<keyword evidence="2" id="KW-0472">Membrane</keyword>
<reference evidence="6" key="1">
    <citation type="submission" date="2023-03" db="EMBL/GenBank/DDBJ databases">
        <title>Mesosutterella sp. nov. isolated from porcine feces.</title>
        <authorList>
            <person name="Yu S."/>
        </authorList>
    </citation>
    <scope>NUCLEOTIDE SEQUENCE</scope>
    <source>
        <strain evidence="6">AGMB02718</strain>
    </source>
</reference>
<accession>A0ABT7ISF2</accession>
<feature type="domain" description="ABC transporter" evidence="5">
    <location>
        <begin position="3"/>
        <end position="240"/>
    </location>
</feature>
<evidence type="ECO:0000256" key="4">
    <source>
        <dbReference type="ARBA" id="ARBA00022840"/>
    </source>
</evidence>
<dbReference type="PANTHER" id="PTHR42734">
    <property type="entry name" value="METAL TRANSPORT SYSTEM ATP-BINDING PROTEIN TM_0124-RELATED"/>
    <property type="match status" value="1"/>
</dbReference>
<dbReference type="Proteomes" id="UP001165481">
    <property type="component" value="Unassembled WGS sequence"/>
</dbReference>
<dbReference type="PANTHER" id="PTHR42734:SF19">
    <property type="entry name" value="IRON COMPOUNDS ABC TRANSPORTER, ATP-BINDING PROTEIN"/>
    <property type="match status" value="1"/>
</dbReference>
<comment type="caution">
    <text evidence="6">The sequence shown here is derived from an EMBL/GenBank/DDBJ whole genome shotgun (WGS) entry which is preliminary data.</text>
</comment>
<dbReference type="Pfam" id="PF00005">
    <property type="entry name" value="ABC_tran"/>
    <property type="match status" value="1"/>
</dbReference>
<dbReference type="InterPro" id="IPR050153">
    <property type="entry name" value="Metal_Ion_Import_ABC"/>
</dbReference>
<organism evidence="6 7">
    <name type="scientific">Mesosutterella faecium</name>
    <dbReference type="NCBI Taxonomy" id="2925194"/>
    <lineage>
        <taxon>Bacteria</taxon>
        <taxon>Pseudomonadati</taxon>
        <taxon>Pseudomonadota</taxon>
        <taxon>Betaproteobacteria</taxon>
        <taxon>Burkholderiales</taxon>
        <taxon>Sutterellaceae</taxon>
        <taxon>Mesosutterella</taxon>
    </lineage>
</organism>
<protein>
    <submittedName>
        <fullName evidence="6">ABC transporter ATP-binding protein</fullName>
    </submittedName>
</protein>
<dbReference type="PROSITE" id="PS50893">
    <property type="entry name" value="ABC_TRANSPORTER_2"/>
    <property type="match status" value="1"/>
</dbReference>
<dbReference type="SUPFAM" id="SSF52540">
    <property type="entry name" value="P-loop containing nucleoside triphosphate hydrolases"/>
    <property type="match status" value="1"/>
</dbReference>
<evidence type="ECO:0000256" key="2">
    <source>
        <dbReference type="ARBA" id="ARBA00022475"/>
    </source>
</evidence>
<dbReference type="EMBL" id="JAKZJU020000001">
    <property type="protein sequence ID" value="MDL2060231.1"/>
    <property type="molecule type" value="Genomic_DNA"/>
</dbReference>
<evidence type="ECO:0000259" key="5">
    <source>
        <dbReference type="PROSITE" id="PS50893"/>
    </source>
</evidence>
<dbReference type="SMART" id="SM00382">
    <property type="entry name" value="AAA"/>
    <property type="match status" value="1"/>
</dbReference>
<keyword evidence="3" id="KW-0547">Nucleotide-binding</keyword>
<dbReference type="InterPro" id="IPR003439">
    <property type="entry name" value="ABC_transporter-like_ATP-bd"/>
</dbReference>
<keyword evidence="1" id="KW-0813">Transport</keyword>
<dbReference type="Gene3D" id="3.40.50.300">
    <property type="entry name" value="P-loop containing nucleotide triphosphate hydrolases"/>
    <property type="match status" value="1"/>
</dbReference>
<dbReference type="InterPro" id="IPR003593">
    <property type="entry name" value="AAA+_ATPase"/>
</dbReference>
<gene>
    <name evidence="6" type="ORF">MUN46_009820</name>
</gene>
<dbReference type="RefSeq" id="WP_243377044.1">
    <property type="nucleotide sequence ID" value="NZ_JAKZJU020000001.1"/>
</dbReference>
<keyword evidence="7" id="KW-1185">Reference proteome</keyword>
<proteinExistence type="predicted"/>
<keyword evidence="2" id="KW-1003">Cell membrane</keyword>
<evidence type="ECO:0000256" key="3">
    <source>
        <dbReference type="ARBA" id="ARBA00022741"/>
    </source>
</evidence>
<dbReference type="InterPro" id="IPR027417">
    <property type="entry name" value="P-loop_NTPase"/>
</dbReference>
<evidence type="ECO:0000313" key="7">
    <source>
        <dbReference type="Proteomes" id="UP001165481"/>
    </source>
</evidence>
<name>A0ABT7ISF2_9BURK</name>
<evidence type="ECO:0000313" key="6">
    <source>
        <dbReference type="EMBL" id="MDL2060231.1"/>
    </source>
</evidence>
<evidence type="ECO:0000256" key="1">
    <source>
        <dbReference type="ARBA" id="ARBA00022448"/>
    </source>
</evidence>
<dbReference type="CDD" id="cd03214">
    <property type="entry name" value="ABC_Iron-Siderophores_B12_Hemin"/>
    <property type="match status" value="1"/>
</dbReference>
<dbReference type="GO" id="GO:0005524">
    <property type="term" value="F:ATP binding"/>
    <property type="evidence" value="ECO:0007669"/>
    <property type="project" value="UniProtKB-KW"/>
</dbReference>
<keyword evidence="4 6" id="KW-0067">ATP-binding</keyword>
<sequence length="261" mass="28495">MILEVKNGAFSYPGGKRVLEGVSFTFDCRGIMSVLGRNGAGKTTLLRCMLGLQRWSSGGTYIDGVEASSLSPRRFWSRIGYVPQARSLPFVYTVGELALLGRSARIGDFSRPGPRDREIAREALEAVGIAHLADKLCSRISGGEYQLALVARALAARPEVLVLDEPESNLDFKNQLRVLRVLQRLSEERGIGSIINTHFPSHALEISSQSLLMLPGRPPLFGPAPGVLTEQNLSESFGVRVRIIPLDLPERPKYACVVPVA</sequence>